<proteinExistence type="predicted"/>
<sequence length="63" mass="6874">MNHSGDSDSAGSITVNLLGAMWGAPSLPPDWLDRLELREVIATVADDLRRPAGPRSDERYPAR</sequence>
<dbReference type="Proteomes" id="UP000180043">
    <property type="component" value="Unassembled WGS sequence"/>
</dbReference>
<gene>
    <name evidence="1" type="ORF">BKG82_24590</name>
</gene>
<dbReference type="EMBL" id="MLIQ01000030">
    <property type="protein sequence ID" value="OHU47926.1"/>
    <property type="molecule type" value="Genomic_DNA"/>
</dbReference>
<reference evidence="1 2" key="1">
    <citation type="submission" date="2016-10" db="EMBL/GenBank/DDBJ databases">
        <title>Evaluation of Human, Veterinary and Environmental Mycobacterium chelonae Isolates by Core Genome Phylogenomic Analysis, Targeted Gene Comparison, and Anti-microbial Susceptibility Patterns: A Tale of Mistaken Identities.</title>
        <authorList>
            <person name="Fogelson S.B."/>
            <person name="Camus A.C."/>
            <person name="Lorenz W."/>
            <person name="Vasireddy R."/>
            <person name="Vasireddy S."/>
            <person name="Smith T."/>
            <person name="Brown-Elliott B.A."/>
            <person name="Wallace R.J.Jr."/>
            <person name="Hasan N.A."/>
            <person name="Reischl U."/>
            <person name="Sanchez S."/>
        </authorList>
    </citation>
    <scope>NUCLEOTIDE SEQUENCE [LARGE SCALE GENOMIC DNA]</scope>
    <source>
        <strain evidence="1 2">15515</strain>
    </source>
</reference>
<evidence type="ECO:0008006" key="3">
    <source>
        <dbReference type="Google" id="ProtNLM"/>
    </source>
</evidence>
<evidence type="ECO:0000313" key="2">
    <source>
        <dbReference type="Proteomes" id="UP000180043"/>
    </source>
</evidence>
<dbReference type="AlphaFoldDB" id="A0A1S1LMH1"/>
<dbReference type="SUPFAM" id="SSF101478">
    <property type="entry name" value="ADP-ribosylglycohydrolase"/>
    <property type="match status" value="1"/>
</dbReference>
<organism evidence="1 2">
    <name type="scientific">Mycobacteroides chelonae</name>
    <name type="common">Mycobacterium chelonae</name>
    <dbReference type="NCBI Taxonomy" id="1774"/>
    <lineage>
        <taxon>Bacteria</taxon>
        <taxon>Bacillati</taxon>
        <taxon>Actinomycetota</taxon>
        <taxon>Actinomycetes</taxon>
        <taxon>Mycobacteriales</taxon>
        <taxon>Mycobacteriaceae</taxon>
        <taxon>Mycobacteroides</taxon>
    </lineage>
</organism>
<dbReference type="Gene3D" id="1.10.4080.10">
    <property type="entry name" value="ADP-ribosylation/Crystallin J1"/>
    <property type="match status" value="1"/>
</dbReference>
<protein>
    <recommendedName>
        <fullName evidence="3">ADP-ribosylglycohydrolase</fullName>
    </recommendedName>
</protein>
<accession>A0A1S1LMH1</accession>
<evidence type="ECO:0000313" key="1">
    <source>
        <dbReference type="EMBL" id="OHU47926.1"/>
    </source>
</evidence>
<dbReference type="InterPro" id="IPR036705">
    <property type="entry name" value="Ribosyl_crysJ1_sf"/>
</dbReference>
<comment type="caution">
    <text evidence="1">The sequence shown here is derived from an EMBL/GenBank/DDBJ whole genome shotgun (WGS) entry which is preliminary data.</text>
</comment>
<name>A0A1S1LMH1_MYCCH</name>